<dbReference type="SUPFAM" id="SSF52499">
    <property type="entry name" value="Isochorismatase-like hydrolases"/>
    <property type="match status" value="1"/>
</dbReference>
<keyword evidence="4" id="KW-1185">Reference proteome</keyword>
<dbReference type="PANTHER" id="PTHR43540:SF6">
    <property type="entry name" value="ISOCHORISMATASE-LIKE DOMAIN-CONTAINING PROTEIN"/>
    <property type="match status" value="1"/>
</dbReference>
<dbReference type="PANTHER" id="PTHR43540">
    <property type="entry name" value="PEROXYUREIDOACRYLATE/UREIDOACRYLATE AMIDOHYDROLASE-RELATED"/>
    <property type="match status" value="1"/>
</dbReference>
<organism evidence="3 4">
    <name type="scientific">Marinobacterium aestuariivivens</name>
    <dbReference type="NCBI Taxonomy" id="1698799"/>
    <lineage>
        <taxon>Bacteria</taxon>
        <taxon>Pseudomonadati</taxon>
        <taxon>Pseudomonadota</taxon>
        <taxon>Gammaproteobacteria</taxon>
        <taxon>Oceanospirillales</taxon>
        <taxon>Oceanospirillaceae</taxon>
        <taxon>Marinobacterium</taxon>
    </lineage>
</organism>
<proteinExistence type="predicted"/>
<gene>
    <name evidence="3" type="ORF">ACFQDL_07670</name>
</gene>
<evidence type="ECO:0000259" key="2">
    <source>
        <dbReference type="Pfam" id="PF00857"/>
    </source>
</evidence>
<name>A0ABW1ZXP7_9GAMM</name>
<dbReference type="CDD" id="cd00431">
    <property type="entry name" value="cysteine_hydrolases"/>
    <property type="match status" value="1"/>
</dbReference>
<dbReference type="InterPro" id="IPR050272">
    <property type="entry name" value="Isochorismatase-like_hydrls"/>
</dbReference>
<accession>A0ABW1ZXP7</accession>
<dbReference type="Proteomes" id="UP001596422">
    <property type="component" value="Unassembled WGS sequence"/>
</dbReference>
<dbReference type="Pfam" id="PF00857">
    <property type="entry name" value="Isochorismatase"/>
    <property type="match status" value="1"/>
</dbReference>
<dbReference type="GO" id="GO:0016787">
    <property type="term" value="F:hydrolase activity"/>
    <property type="evidence" value="ECO:0007669"/>
    <property type="project" value="UniProtKB-KW"/>
</dbReference>
<protein>
    <submittedName>
        <fullName evidence="3">Cysteine hydrolase family protein</fullName>
    </submittedName>
</protein>
<feature type="domain" description="Isochorismatase-like" evidence="2">
    <location>
        <begin position="25"/>
        <end position="212"/>
    </location>
</feature>
<sequence>MTTKHNTVEERILATLAERVSPNHSALLIIDMQKDFCVDGYAASQAGRPLGAVQAMIPALAETLERARERGVLVCHVGFLTLQHHFSDTAPWLSQRRRSTYASDRIAMQGSDGADFIDALSPREDEIEIRKHRYSAFKGTNLDMVLRANGIKTVIPVGVSTNVCVESTIRDAFELGYYVCVPGNLCASWDTELHNATLKNVNARFGLVCDQASLLNAWEIQPRQPHTQPQELI</sequence>
<comment type="caution">
    <text evidence="3">The sequence shown here is derived from an EMBL/GenBank/DDBJ whole genome shotgun (WGS) entry which is preliminary data.</text>
</comment>
<dbReference type="EMBL" id="JBHSWE010000001">
    <property type="protein sequence ID" value="MFC6669976.1"/>
    <property type="molecule type" value="Genomic_DNA"/>
</dbReference>
<evidence type="ECO:0000313" key="3">
    <source>
        <dbReference type="EMBL" id="MFC6669976.1"/>
    </source>
</evidence>
<keyword evidence="1 3" id="KW-0378">Hydrolase</keyword>
<dbReference type="RefSeq" id="WP_379908496.1">
    <property type="nucleotide sequence ID" value="NZ_JBHSWE010000001.1"/>
</dbReference>
<evidence type="ECO:0000256" key="1">
    <source>
        <dbReference type="ARBA" id="ARBA00022801"/>
    </source>
</evidence>
<dbReference type="InterPro" id="IPR036380">
    <property type="entry name" value="Isochorismatase-like_sf"/>
</dbReference>
<reference evidence="4" key="1">
    <citation type="journal article" date="2019" name="Int. J. Syst. Evol. Microbiol.">
        <title>The Global Catalogue of Microorganisms (GCM) 10K type strain sequencing project: providing services to taxonomists for standard genome sequencing and annotation.</title>
        <authorList>
            <consortium name="The Broad Institute Genomics Platform"/>
            <consortium name="The Broad Institute Genome Sequencing Center for Infectious Disease"/>
            <person name="Wu L."/>
            <person name="Ma J."/>
        </authorList>
    </citation>
    <scope>NUCLEOTIDE SEQUENCE [LARGE SCALE GENOMIC DNA]</scope>
    <source>
        <strain evidence="4">NBRC 111756</strain>
    </source>
</reference>
<evidence type="ECO:0000313" key="4">
    <source>
        <dbReference type="Proteomes" id="UP001596422"/>
    </source>
</evidence>
<dbReference type="InterPro" id="IPR000868">
    <property type="entry name" value="Isochorismatase-like_dom"/>
</dbReference>
<dbReference type="Gene3D" id="3.40.50.850">
    <property type="entry name" value="Isochorismatase-like"/>
    <property type="match status" value="1"/>
</dbReference>